<evidence type="ECO:0000256" key="2">
    <source>
        <dbReference type="ARBA" id="ARBA00022737"/>
    </source>
</evidence>
<dbReference type="PANTHER" id="PTHR14003">
    <property type="entry name" value="TRANSCRIPTIONAL REPRESSOR PROTEIN YY"/>
    <property type="match status" value="1"/>
</dbReference>
<dbReference type="AlphaFoldDB" id="A0A9W7ANC4"/>
<evidence type="ECO:0000313" key="9">
    <source>
        <dbReference type="Proteomes" id="UP001162640"/>
    </source>
</evidence>
<feature type="domain" description="C2H2-type" evidence="7">
    <location>
        <begin position="107"/>
        <end position="137"/>
    </location>
</feature>
<evidence type="ECO:0000259" key="7">
    <source>
        <dbReference type="PROSITE" id="PS50157"/>
    </source>
</evidence>
<dbReference type="GO" id="GO:0008270">
    <property type="term" value="F:zinc ion binding"/>
    <property type="evidence" value="ECO:0007669"/>
    <property type="project" value="UniProtKB-KW"/>
</dbReference>
<dbReference type="GO" id="GO:0005667">
    <property type="term" value="C:transcription regulator complex"/>
    <property type="evidence" value="ECO:0007669"/>
    <property type="project" value="TreeGrafter"/>
</dbReference>
<dbReference type="InterPro" id="IPR036236">
    <property type="entry name" value="Znf_C2H2_sf"/>
</dbReference>
<dbReference type="GO" id="GO:0000978">
    <property type="term" value="F:RNA polymerase II cis-regulatory region sequence-specific DNA binding"/>
    <property type="evidence" value="ECO:0007669"/>
    <property type="project" value="TreeGrafter"/>
</dbReference>
<keyword evidence="4" id="KW-0862">Zinc</keyword>
<dbReference type="Pfam" id="PF00096">
    <property type="entry name" value="zf-C2H2"/>
    <property type="match status" value="4"/>
</dbReference>
<dbReference type="EMBL" id="BLQM01000176">
    <property type="protein sequence ID" value="GMH72502.1"/>
    <property type="molecule type" value="Genomic_DNA"/>
</dbReference>
<dbReference type="GO" id="GO:0000785">
    <property type="term" value="C:chromatin"/>
    <property type="evidence" value="ECO:0007669"/>
    <property type="project" value="TreeGrafter"/>
</dbReference>
<organism evidence="8 9">
    <name type="scientific">Triparma laevis f. inornata</name>
    <dbReference type="NCBI Taxonomy" id="1714386"/>
    <lineage>
        <taxon>Eukaryota</taxon>
        <taxon>Sar</taxon>
        <taxon>Stramenopiles</taxon>
        <taxon>Ochrophyta</taxon>
        <taxon>Bolidophyceae</taxon>
        <taxon>Parmales</taxon>
        <taxon>Triparmaceae</taxon>
        <taxon>Triparma</taxon>
    </lineage>
</organism>
<evidence type="ECO:0000256" key="4">
    <source>
        <dbReference type="ARBA" id="ARBA00022833"/>
    </source>
</evidence>
<dbReference type="SMART" id="SM00355">
    <property type="entry name" value="ZnF_C2H2"/>
    <property type="match status" value="4"/>
</dbReference>
<feature type="region of interest" description="Disordered" evidence="6">
    <location>
        <begin position="123"/>
        <end position="201"/>
    </location>
</feature>
<feature type="compositionally biased region" description="Low complexity" evidence="6">
    <location>
        <begin position="190"/>
        <end position="201"/>
    </location>
</feature>
<proteinExistence type="predicted"/>
<evidence type="ECO:0000313" key="8">
    <source>
        <dbReference type="EMBL" id="GMH72502.1"/>
    </source>
</evidence>
<dbReference type="PANTHER" id="PTHR14003:SF19">
    <property type="entry name" value="YY2 TRANSCRIPTION FACTOR"/>
    <property type="match status" value="1"/>
</dbReference>
<keyword evidence="1" id="KW-0479">Metal-binding</keyword>
<dbReference type="FunFam" id="3.30.160.60:FF:000446">
    <property type="entry name" value="Zinc finger protein"/>
    <property type="match status" value="1"/>
</dbReference>
<comment type="caution">
    <text evidence="8">The sequence shown here is derived from an EMBL/GenBank/DDBJ whole genome shotgun (WGS) entry which is preliminary data.</text>
</comment>
<dbReference type="InterPro" id="IPR013087">
    <property type="entry name" value="Znf_C2H2_type"/>
</dbReference>
<feature type="compositionally biased region" description="Polar residues" evidence="6">
    <location>
        <begin position="397"/>
        <end position="413"/>
    </location>
</feature>
<evidence type="ECO:0000256" key="6">
    <source>
        <dbReference type="SAM" id="MobiDB-lite"/>
    </source>
</evidence>
<evidence type="ECO:0000256" key="5">
    <source>
        <dbReference type="PROSITE-ProRule" id="PRU00042"/>
    </source>
</evidence>
<feature type="region of interest" description="Disordered" evidence="6">
    <location>
        <begin position="312"/>
        <end position="336"/>
    </location>
</feature>
<feature type="region of interest" description="Disordered" evidence="6">
    <location>
        <begin position="397"/>
        <end position="422"/>
    </location>
</feature>
<protein>
    <recommendedName>
        <fullName evidence="7">C2H2-type domain-containing protein</fullName>
    </recommendedName>
</protein>
<accession>A0A9W7ANC4</accession>
<dbReference type="GO" id="GO:0000981">
    <property type="term" value="F:DNA-binding transcription factor activity, RNA polymerase II-specific"/>
    <property type="evidence" value="ECO:0007669"/>
    <property type="project" value="TreeGrafter"/>
</dbReference>
<dbReference type="Proteomes" id="UP001162640">
    <property type="component" value="Unassembled WGS sequence"/>
</dbReference>
<reference evidence="9" key="1">
    <citation type="journal article" date="2023" name="Commun. Biol.">
        <title>Genome analysis of Parmales, the sister group of diatoms, reveals the evolutionary specialization of diatoms from phago-mixotrophs to photoautotrophs.</title>
        <authorList>
            <person name="Ban H."/>
            <person name="Sato S."/>
            <person name="Yoshikawa S."/>
            <person name="Yamada K."/>
            <person name="Nakamura Y."/>
            <person name="Ichinomiya M."/>
            <person name="Sato N."/>
            <person name="Blanc-Mathieu R."/>
            <person name="Endo H."/>
            <person name="Kuwata A."/>
            <person name="Ogata H."/>
        </authorList>
    </citation>
    <scope>NUCLEOTIDE SEQUENCE [LARGE SCALE GENOMIC DNA]</scope>
</reference>
<dbReference type="Gene3D" id="3.30.160.60">
    <property type="entry name" value="Classic Zinc Finger"/>
    <property type="match status" value="4"/>
</dbReference>
<feature type="domain" description="C2H2-type" evidence="7">
    <location>
        <begin position="9"/>
        <end position="38"/>
    </location>
</feature>
<evidence type="ECO:0000256" key="3">
    <source>
        <dbReference type="ARBA" id="ARBA00022771"/>
    </source>
</evidence>
<feature type="domain" description="C2H2-type" evidence="7">
    <location>
        <begin position="39"/>
        <end position="64"/>
    </location>
</feature>
<dbReference type="GO" id="GO:0031519">
    <property type="term" value="C:PcG protein complex"/>
    <property type="evidence" value="ECO:0007669"/>
    <property type="project" value="TreeGrafter"/>
</dbReference>
<keyword evidence="2" id="KW-0677">Repeat</keyword>
<name>A0A9W7ANC4_9STRA</name>
<keyword evidence="3 5" id="KW-0863">Zinc-finger</keyword>
<gene>
    <name evidence="8" type="ORF">TL16_g05934</name>
</gene>
<feature type="compositionally biased region" description="Low complexity" evidence="6">
    <location>
        <begin position="132"/>
        <end position="152"/>
    </location>
</feature>
<dbReference type="FunFam" id="3.30.160.60:FF:001297">
    <property type="entry name" value="Zinc finger and SCAN domain-containing protein 2"/>
    <property type="match status" value="1"/>
</dbReference>
<dbReference type="PROSITE" id="PS50157">
    <property type="entry name" value="ZINC_FINGER_C2H2_2"/>
    <property type="match status" value="4"/>
</dbReference>
<evidence type="ECO:0000256" key="1">
    <source>
        <dbReference type="ARBA" id="ARBA00022723"/>
    </source>
</evidence>
<dbReference type="SUPFAM" id="SSF57667">
    <property type="entry name" value="beta-beta-alpha zinc fingers"/>
    <property type="match status" value="2"/>
</dbReference>
<feature type="domain" description="C2H2-type" evidence="7">
    <location>
        <begin position="79"/>
        <end position="106"/>
    </location>
</feature>
<dbReference type="FunFam" id="3.30.160.60:FF:000125">
    <property type="entry name" value="Putative zinc finger protein 143"/>
    <property type="match status" value="2"/>
</dbReference>
<sequence>MSKDADRKYVCTWDGCGKAFTKSSNLTQHIRIHTGERPYVCTVEGCGKAFRQSGNLTKHTRSHAVGHLRWKRNTSDKPHKCTQCSKSFTAKSSLQIHLRLHTGERPFKCEEVGCGEAFHHKAALQQHHRTTHTSSSSSNSHPPSNIDDSASSPRKRSASPVTQHEESYPENLYNQPPMKMLRDNSQHANSSYPMSSQPQHMQPQIYPHQQMPQHMSYPPQQQQQVRSRLVAQLLAVNTILVLLQMSYPPQNPPPPIQTTSYPPPNLSFLASSLLHDLDTCLRILSTLPTHHSLERKIIEAMDKGRELVSTINSAPGHDQSRSIMSAPAPPQQSVPKSPALHSLFDPGSVGATLMESWALEESLAWAGEDGGFITNSNDLQKDPIMCQDIKDNNSEEFTFPSTGGGENENSYKGSGNGIPSVGGVKEQIERHRLEEQKKMERMFNTVRYGASQTPF</sequence>
<dbReference type="PROSITE" id="PS00028">
    <property type="entry name" value="ZINC_FINGER_C2H2_1"/>
    <property type="match status" value="4"/>
</dbReference>